<dbReference type="GO" id="GO:0003677">
    <property type="term" value="F:DNA binding"/>
    <property type="evidence" value="ECO:0007669"/>
    <property type="project" value="UniProtKB-KW"/>
</dbReference>
<dbReference type="InterPro" id="IPR013826">
    <property type="entry name" value="Topo_IA_cen_sub3"/>
</dbReference>
<dbReference type="Pfam" id="PF01131">
    <property type="entry name" value="Topoisom_bac"/>
    <property type="match status" value="1"/>
</dbReference>
<dbReference type="InterPro" id="IPR000380">
    <property type="entry name" value="Topo_IA"/>
</dbReference>
<dbReference type="InterPro" id="IPR013824">
    <property type="entry name" value="Topo_IA_cen_sub1"/>
</dbReference>
<comment type="similarity">
    <text evidence="2 10">Belongs to the type IA topoisomerase family.</text>
</comment>
<dbReference type="Proteomes" id="UP000182200">
    <property type="component" value="Unassembled WGS sequence"/>
</dbReference>
<name>A0A0N7MPC8_9BACT</name>
<dbReference type="InterPro" id="IPR005733">
    <property type="entry name" value="TopoI_bac-type"/>
</dbReference>
<evidence type="ECO:0000256" key="9">
    <source>
        <dbReference type="ARBA" id="ARBA00023235"/>
    </source>
</evidence>
<dbReference type="EMBL" id="CZVI01000004">
    <property type="protein sequence ID" value="CUS81153.1"/>
    <property type="molecule type" value="Genomic_DNA"/>
</dbReference>
<feature type="active site" description="O-(5'-phospho-DNA)-tyrosine intermediate" evidence="10">
    <location>
        <position position="311"/>
    </location>
</feature>
<dbReference type="Pfam" id="PF01396">
    <property type="entry name" value="Zn_ribbon_Top1"/>
    <property type="match status" value="4"/>
</dbReference>
<dbReference type="NCBIfam" id="TIGR01051">
    <property type="entry name" value="topA_bact"/>
    <property type="match status" value="1"/>
</dbReference>
<evidence type="ECO:0000313" key="16">
    <source>
        <dbReference type="Proteomes" id="UP000182200"/>
    </source>
</evidence>
<keyword evidence="7 10" id="KW-0799">Topoisomerase</keyword>
<protein>
    <recommendedName>
        <fullName evidence="10">DNA topoisomerase 1</fullName>
        <ecNumber evidence="10">5.6.2.1</ecNumber>
    </recommendedName>
    <alternativeName>
        <fullName evidence="10">DNA topoisomerase I</fullName>
    </alternativeName>
</protein>
<dbReference type="Proteomes" id="UP000182011">
    <property type="component" value="Unassembled WGS sequence"/>
</dbReference>
<dbReference type="SMART" id="SM00493">
    <property type="entry name" value="TOPRIM"/>
    <property type="match status" value="1"/>
</dbReference>
<feature type="site" description="Interaction with DNA" evidence="10">
    <location>
        <position position="149"/>
    </location>
</feature>
<organism evidence="14 15">
    <name type="scientific">Candidatus Kryptonium thompsonii</name>
    <dbReference type="NCBI Taxonomy" id="1633631"/>
    <lineage>
        <taxon>Bacteria</taxon>
        <taxon>Pseudomonadati</taxon>
        <taxon>Candidatus Kryptoniota</taxon>
        <taxon>Candidatus Kryptonium</taxon>
    </lineage>
</organism>
<dbReference type="GO" id="GO:0006265">
    <property type="term" value="P:DNA topological change"/>
    <property type="evidence" value="ECO:0007669"/>
    <property type="project" value="UniProtKB-UniRule"/>
</dbReference>
<reference evidence="13 16" key="1">
    <citation type="submission" date="2015-11" db="EMBL/GenBank/DDBJ databases">
        <authorList>
            <person name="Varghese N."/>
        </authorList>
    </citation>
    <scope>NUCLEOTIDE SEQUENCE [LARGE SCALE GENOMIC DNA]</scope>
    <source>
        <strain evidence="13 16">JGI-8</strain>
    </source>
</reference>
<comment type="subunit">
    <text evidence="10">Monomer.</text>
</comment>
<dbReference type="PROSITE" id="PS52039">
    <property type="entry name" value="TOPO_IA_2"/>
    <property type="match status" value="1"/>
</dbReference>
<dbReference type="InterPro" id="IPR013497">
    <property type="entry name" value="Topo_IA_cen"/>
</dbReference>
<comment type="catalytic activity">
    <reaction evidence="1 10">
        <text>ATP-independent breakage of single-stranded DNA, followed by passage and rejoining.</text>
        <dbReference type="EC" id="5.6.2.1"/>
    </reaction>
</comment>
<dbReference type="InterPro" id="IPR034149">
    <property type="entry name" value="TOPRIM_TopoI"/>
</dbReference>
<evidence type="ECO:0000313" key="15">
    <source>
        <dbReference type="Proteomes" id="UP000182011"/>
    </source>
</evidence>
<evidence type="ECO:0000256" key="10">
    <source>
        <dbReference type="HAMAP-Rule" id="MF_00952"/>
    </source>
</evidence>
<comment type="caution">
    <text evidence="10">Lacks conserved residue(s) required for the propagation of feature annotation.</text>
</comment>
<dbReference type="PROSITE" id="PS50880">
    <property type="entry name" value="TOPRIM"/>
    <property type="match status" value="1"/>
</dbReference>
<dbReference type="GO" id="GO:0008270">
    <property type="term" value="F:zinc ion binding"/>
    <property type="evidence" value="ECO:0007669"/>
    <property type="project" value="UniProtKB-KW"/>
</dbReference>
<feature type="site" description="Interaction with DNA" evidence="10">
    <location>
        <position position="38"/>
    </location>
</feature>
<evidence type="ECO:0000256" key="2">
    <source>
        <dbReference type="ARBA" id="ARBA00009446"/>
    </source>
</evidence>
<dbReference type="EMBL" id="FAOP01000002">
    <property type="protein sequence ID" value="CUU01479.1"/>
    <property type="molecule type" value="Genomic_DNA"/>
</dbReference>
<keyword evidence="3" id="KW-0479">Metal-binding</keyword>
<feature type="domain" description="Toprim" evidence="11">
    <location>
        <begin position="8"/>
        <end position="123"/>
    </location>
</feature>
<accession>A0A0N7MPC8</accession>
<dbReference type="AlphaFoldDB" id="A0A0N7MPC8"/>
<accession>A0A0P1LJN4</accession>
<keyword evidence="4" id="KW-0863">Zinc-finger</keyword>
<gene>
    <name evidence="10" type="primary">topA</name>
    <name evidence="14" type="ORF">JGI4_00288</name>
    <name evidence="13" type="ORF">JGI8_00479</name>
</gene>
<feature type="site" description="Interaction with DNA" evidence="10">
    <location>
        <position position="150"/>
    </location>
</feature>
<feature type="domain" description="Topo IA-type catalytic" evidence="12">
    <location>
        <begin position="139"/>
        <end position="574"/>
    </location>
</feature>
<accession>A0A0P1M2F6</accession>
<dbReference type="SUPFAM" id="SSF57783">
    <property type="entry name" value="Zinc beta-ribbon"/>
    <property type="match status" value="1"/>
</dbReference>
<feature type="site" description="Interaction with DNA" evidence="10">
    <location>
        <position position="506"/>
    </location>
</feature>
<accession>A0A0P1MZR4</accession>
<evidence type="ECO:0000313" key="13">
    <source>
        <dbReference type="EMBL" id="CUS81153.1"/>
    </source>
</evidence>
<evidence type="ECO:0000256" key="7">
    <source>
        <dbReference type="ARBA" id="ARBA00023029"/>
    </source>
</evidence>
<dbReference type="CDD" id="cd03363">
    <property type="entry name" value="TOPRIM_TopoIA_TopoI"/>
    <property type="match status" value="1"/>
</dbReference>
<accession>A0A0S4MR41</accession>
<proteinExistence type="inferred from homology"/>
<accession>A0A0P1NW72</accession>
<keyword evidence="16" id="KW-1185">Reference proteome</keyword>
<keyword evidence="8 10" id="KW-0238">DNA-binding</keyword>
<dbReference type="EC" id="5.6.2.1" evidence="10"/>
<evidence type="ECO:0000256" key="6">
    <source>
        <dbReference type="ARBA" id="ARBA00022842"/>
    </source>
</evidence>
<dbReference type="PANTHER" id="PTHR42785">
    <property type="entry name" value="DNA TOPOISOMERASE, TYPE IA, CORE"/>
    <property type="match status" value="1"/>
</dbReference>
<keyword evidence="6" id="KW-0460">Magnesium</keyword>
<accession>A0A0P1LI01</accession>
<dbReference type="PANTHER" id="PTHR42785:SF1">
    <property type="entry name" value="DNA TOPOISOMERASE"/>
    <property type="match status" value="1"/>
</dbReference>
<dbReference type="STRING" id="1633631.GCA_001442925_00290"/>
<dbReference type="InterPro" id="IPR013825">
    <property type="entry name" value="Topo_IA_cen_sub2"/>
</dbReference>
<dbReference type="PROSITE" id="PS00396">
    <property type="entry name" value="TOPO_IA_1"/>
    <property type="match status" value="1"/>
</dbReference>
<keyword evidence="9 10" id="KW-0413">Isomerase</keyword>
<dbReference type="InterPro" id="IPR023405">
    <property type="entry name" value="Topo_IA_core_domain"/>
</dbReference>
<feature type="site" description="Interaction with DNA" evidence="10">
    <location>
        <position position="153"/>
    </location>
</feature>
<dbReference type="InterPro" id="IPR023406">
    <property type="entry name" value="Topo_IA_AS"/>
</dbReference>
<dbReference type="CDD" id="cd00186">
    <property type="entry name" value="TOP1Ac"/>
    <property type="match status" value="1"/>
</dbReference>
<reference evidence="14 15" key="2">
    <citation type="submission" date="2015-11" db="EMBL/GenBank/DDBJ databases">
        <authorList>
            <person name="Zhang Y."/>
            <person name="Guo Z."/>
        </authorList>
    </citation>
    <scope>NUCLEOTIDE SEQUENCE [LARGE SCALE GENOMIC DNA]</scope>
    <source>
        <strain evidence="14">JGI-4</strain>
    </source>
</reference>
<evidence type="ECO:0000256" key="3">
    <source>
        <dbReference type="ARBA" id="ARBA00022723"/>
    </source>
</evidence>
<dbReference type="HAMAP" id="MF_00952">
    <property type="entry name" value="Topoisom_1_prok"/>
    <property type="match status" value="1"/>
</dbReference>
<dbReference type="GO" id="GO:0003917">
    <property type="term" value="F:DNA topoisomerase type I (single strand cut, ATP-independent) activity"/>
    <property type="evidence" value="ECO:0007669"/>
    <property type="project" value="UniProtKB-UniRule"/>
</dbReference>
<evidence type="ECO:0000256" key="4">
    <source>
        <dbReference type="ARBA" id="ARBA00022771"/>
    </source>
</evidence>
<dbReference type="InterPro" id="IPR006171">
    <property type="entry name" value="TOPRIM_dom"/>
</dbReference>
<dbReference type="InterPro" id="IPR003601">
    <property type="entry name" value="Topo_IA_2"/>
</dbReference>
<keyword evidence="5" id="KW-0862">Zinc</keyword>
<sequence length="753" mass="86081">MPKSSQAKGLVIVESPAKAKTIGKYLGGEFIVEASVGHVKDLPQKPRDESRLGIDIDKGYKPRYVVISGKKEILKRLKDLASKVSKVIIATDPDREGEAIAWHIKTEIEDVNPNVKRVLFTEITKNGIEKGMQNPRDIDMNLVEAQQARRVLDRIVGYRISPFLKKVVNDKISLSAGRVQSVALRLVCEREEEIRNFKPEEYWTIEAEFQTREGEILKAKLFKLNGEDPKIPNKETAEKILDDLRGKNFVISDIRKKEILRNPPPPFITSTLQQEASNKLRFSPKKTMMLAQQLYEGVELGDEGRVGLITYMRTDSTRLSDEAVSAVREYIYNNYGKEYLPQTPRVFKKSKVSQDAHEAIRPTYMKYEPRVVKKYLSEDLFALYELIWNRFVACQMSSAVLEQTVVDITADNYLFRATGSTVKFNGYMQIYEETKIESEEKEEKEVKIPVKINVGEVLNLTNLIPEQHFTKPPARYTEASLVKELEARGIGRPSTYATIVSTILERGYVELQDRKLVPTDLGFAVNKILTAKFPDVVDYKFTARMEEDLDEIASGRKGYFEVVDSFFKPFDKHLRELEEKKDEIRELIQEETDIVCDRCGSKMVVKVDRDGKYLACSNLSCKNTLAFPQNGVIEETRICPQCGGRLILRRGKFGKFYGCENYPSCRYTESITTGIKCPECGIGELVERKSKRKRIFYACSNYPNCDFILWDKPVNKPCPECGYPLIVKSRRKTASYKCPRCNAQITEVSESLN</sequence>
<dbReference type="InterPro" id="IPR003602">
    <property type="entry name" value="Topo_IA_DNA-bd_dom"/>
</dbReference>
<dbReference type="Pfam" id="PF01751">
    <property type="entry name" value="Toprim"/>
    <property type="match status" value="1"/>
</dbReference>
<evidence type="ECO:0000256" key="5">
    <source>
        <dbReference type="ARBA" id="ARBA00022833"/>
    </source>
</evidence>
<evidence type="ECO:0000259" key="12">
    <source>
        <dbReference type="PROSITE" id="PS52039"/>
    </source>
</evidence>
<feature type="site" description="Interaction with DNA" evidence="10">
    <location>
        <position position="158"/>
    </location>
</feature>
<dbReference type="SUPFAM" id="SSF56712">
    <property type="entry name" value="Prokaryotic type I DNA topoisomerase"/>
    <property type="match status" value="1"/>
</dbReference>
<evidence type="ECO:0000256" key="1">
    <source>
        <dbReference type="ARBA" id="ARBA00000213"/>
    </source>
</evidence>
<dbReference type="InterPro" id="IPR013498">
    <property type="entry name" value="Topo_IA_Znf"/>
</dbReference>
<dbReference type="Gene3D" id="2.70.20.10">
    <property type="entry name" value="Topoisomerase I, domain 3"/>
    <property type="match status" value="1"/>
</dbReference>
<dbReference type="Gene3D" id="1.10.290.10">
    <property type="entry name" value="Topoisomerase I, domain 4"/>
    <property type="match status" value="1"/>
</dbReference>
<dbReference type="PRINTS" id="PR00417">
    <property type="entry name" value="PRTPISMRASEI"/>
</dbReference>
<evidence type="ECO:0000259" key="11">
    <source>
        <dbReference type="PROSITE" id="PS50880"/>
    </source>
</evidence>
<dbReference type="OrthoDB" id="9804262at2"/>
<dbReference type="InterPro" id="IPR028612">
    <property type="entry name" value="Topoisom_1_IA"/>
</dbReference>
<comment type="function">
    <text evidence="10">Releases the supercoiling and torsional tension of DNA, which is introduced during the DNA replication and transcription, by transiently cleaving and rejoining one strand of the DNA duplex. Introduces a single-strand break via transesterification at a target site in duplex DNA. The scissile phosphodiester is attacked by the catalytic tyrosine of the enzyme, resulting in the formation of a DNA-(5'-phosphotyrosyl)-enzyme intermediate and the expulsion of a 3'-OH DNA strand. The free DNA strand then undergoes passage around the unbroken strand, thus removing DNA supercoils. Finally, in the religation step, the DNA 3'-OH attacks the covalent intermediate to expel the active-site tyrosine and restore the DNA phosphodiester backbone.</text>
</comment>
<feature type="region of interest" description="Interaction with DNA" evidence="10">
    <location>
        <begin position="175"/>
        <end position="180"/>
    </location>
</feature>
<dbReference type="Gene3D" id="1.10.460.10">
    <property type="entry name" value="Topoisomerase I, domain 2"/>
    <property type="match status" value="1"/>
</dbReference>
<dbReference type="Gene3D" id="3.40.50.140">
    <property type="match status" value="1"/>
</dbReference>
<dbReference type="GO" id="GO:0005694">
    <property type="term" value="C:chromosome"/>
    <property type="evidence" value="ECO:0007669"/>
    <property type="project" value="InterPro"/>
</dbReference>
<accession>A0A0P1M2V5</accession>
<accession>A0A0N7MV92</accession>
<dbReference type="RefSeq" id="WP_047134706.1">
    <property type="nucleotide sequence ID" value="NZ_CZVI01000004.1"/>
</dbReference>
<dbReference type="Gene3D" id="3.30.65.10">
    <property type="entry name" value="Bacterial Topoisomerase I, domain 1"/>
    <property type="match status" value="3"/>
</dbReference>
<evidence type="ECO:0000256" key="8">
    <source>
        <dbReference type="ARBA" id="ARBA00023125"/>
    </source>
</evidence>
<dbReference type="SMART" id="SM00436">
    <property type="entry name" value="TOP1Bc"/>
    <property type="match status" value="1"/>
</dbReference>
<feature type="site" description="Interaction with DNA" evidence="10">
    <location>
        <position position="313"/>
    </location>
</feature>
<dbReference type="SMART" id="SM00437">
    <property type="entry name" value="TOP1Ac"/>
    <property type="match status" value="1"/>
</dbReference>
<evidence type="ECO:0000313" key="14">
    <source>
        <dbReference type="EMBL" id="CUU01479.1"/>
    </source>
</evidence>